<dbReference type="InterPro" id="IPR024810">
    <property type="entry name" value="MAB21L/cGLR"/>
</dbReference>
<proteinExistence type="inferred from homology"/>
<evidence type="ECO:0000313" key="5">
    <source>
        <dbReference type="RefSeq" id="XP_025728394.1"/>
    </source>
</evidence>
<dbReference type="Pfam" id="PF20266">
    <property type="entry name" value="Mab-21_C"/>
    <property type="match status" value="1"/>
</dbReference>
<dbReference type="RefSeq" id="XP_025728394.1">
    <property type="nucleotide sequence ID" value="XM_025872609.1"/>
</dbReference>
<gene>
    <name evidence="5 6" type="primary">MAB21L3</name>
</gene>
<dbReference type="AlphaFoldDB" id="A0A3Q7P3Z9"/>
<evidence type="ECO:0000313" key="4">
    <source>
        <dbReference type="Proteomes" id="UP000286641"/>
    </source>
</evidence>
<dbReference type="SMART" id="SM01265">
    <property type="entry name" value="Mab-21"/>
    <property type="match status" value="1"/>
</dbReference>
<evidence type="ECO:0000313" key="6">
    <source>
        <dbReference type="RefSeq" id="XP_025728395.1"/>
    </source>
</evidence>
<dbReference type="Pfam" id="PF03281">
    <property type="entry name" value="Mab-21"/>
    <property type="match status" value="1"/>
</dbReference>
<evidence type="ECO:0000256" key="1">
    <source>
        <dbReference type="ARBA" id="ARBA00008307"/>
    </source>
</evidence>
<dbReference type="CTD" id="126868"/>
<feature type="domain" description="Mab-21-like nucleotidyltransferase" evidence="2">
    <location>
        <begin position="58"/>
        <end position="247"/>
    </location>
</feature>
<sequence length="362" mass="42009">MKSLTAGDLEDCLMTKVGVRRQQLSQIVEEVQRVVHQLTTEISHQDIRFQAVPYSDTYNGNIKVLSPSRFLVTVPVKGLAGYREAREQRWRYYTLQGTRLSCPLQDPEGLQQWLEVEQFMKSLWQWHEADVNIEGDIVPAKVLQVFRKLVENAIGTCHLSGKVSMLTHHSAVWVAVETATWQVELELVPTVEIPTAWSEKARWPPCLRRWPSRQRVECIKSFGFALLARSQYHWQLSFLQAEQVLLAQLDEDGGCRSRCLQALRQMKEDVWCPGKRPVITSHHLQTVLFWTCEKYPHLKDWRVFSKAFLRLVRELHKCVSQHFLKHYFVRKSNLLRSANSGDLDAVAQRLALFLKNPQISLP</sequence>
<dbReference type="RefSeq" id="XP_025728395.1">
    <property type="nucleotide sequence ID" value="XM_025872610.1"/>
</dbReference>
<evidence type="ECO:0000259" key="2">
    <source>
        <dbReference type="Pfam" id="PF03281"/>
    </source>
</evidence>
<dbReference type="InterPro" id="IPR046903">
    <property type="entry name" value="Mab-21-like_nuc_Trfase"/>
</dbReference>
<evidence type="ECO:0000259" key="3">
    <source>
        <dbReference type="Pfam" id="PF20266"/>
    </source>
</evidence>
<organism evidence="4 6">
    <name type="scientific">Callorhinus ursinus</name>
    <name type="common">Northern fur seal</name>
    <dbReference type="NCBI Taxonomy" id="34884"/>
    <lineage>
        <taxon>Eukaryota</taxon>
        <taxon>Metazoa</taxon>
        <taxon>Chordata</taxon>
        <taxon>Craniata</taxon>
        <taxon>Vertebrata</taxon>
        <taxon>Euteleostomi</taxon>
        <taxon>Mammalia</taxon>
        <taxon>Eutheria</taxon>
        <taxon>Laurasiatheria</taxon>
        <taxon>Carnivora</taxon>
        <taxon>Caniformia</taxon>
        <taxon>Pinnipedia</taxon>
        <taxon>Otariidae</taxon>
        <taxon>Callorhinus</taxon>
    </lineage>
</organism>
<name>A0A3Q7P3Z9_CALUR</name>
<protein>
    <submittedName>
        <fullName evidence="5 6">Protein mab-21-like 3</fullName>
    </submittedName>
</protein>
<dbReference type="InterPro" id="IPR046906">
    <property type="entry name" value="Mab-21_HhH/H2TH-like"/>
</dbReference>
<dbReference type="Gene3D" id="1.10.1410.40">
    <property type="match status" value="1"/>
</dbReference>
<dbReference type="Proteomes" id="UP000286641">
    <property type="component" value="Unplaced"/>
</dbReference>
<dbReference type="PANTHER" id="PTHR10656:SF30">
    <property type="entry name" value="PROTEIN MAB-21-LIKE 3"/>
    <property type="match status" value="1"/>
</dbReference>
<dbReference type="PANTHER" id="PTHR10656">
    <property type="entry name" value="CELL FATE DETERMINING PROTEIN MAB21-RELATED"/>
    <property type="match status" value="1"/>
</dbReference>
<keyword evidence="4" id="KW-1185">Reference proteome</keyword>
<comment type="similarity">
    <text evidence="1">Belongs to the mab-21 family.</text>
</comment>
<feature type="domain" description="Mab-21-like HhH/H2TH-like" evidence="3">
    <location>
        <begin position="255"/>
        <end position="350"/>
    </location>
</feature>
<reference key="1">
    <citation type="submission" date="2019-01" db="UniProtKB">
        <authorList>
            <consortium name="RefSeq"/>
        </authorList>
    </citation>
    <scope>IDENTIFICATION</scope>
</reference>
<dbReference type="GeneID" id="112824646"/>
<reference evidence="5 6" key="2">
    <citation type="submission" date="2025-04" db="UniProtKB">
        <authorList>
            <consortium name="RefSeq"/>
        </authorList>
    </citation>
    <scope>IDENTIFICATION</scope>
    <source>
        <tissue evidence="5 6">Blood</tissue>
    </source>
</reference>
<dbReference type="Gene3D" id="3.30.460.90">
    <property type="match status" value="1"/>
</dbReference>
<accession>A0A3Q7P3Z9</accession>